<dbReference type="InterPro" id="IPR052036">
    <property type="entry name" value="Hydrolase/PRTase-associated"/>
</dbReference>
<dbReference type="SUPFAM" id="SSF159501">
    <property type="entry name" value="EreA/ChaN-like"/>
    <property type="match status" value="1"/>
</dbReference>
<accession>A0A939TAL9</accession>
<keyword evidence="1" id="KW-0732">Signal</keyword>
<dbReference type="Gene3D" id="1.20.1440.30">
    <property type="entry name" value="Biosynthetic Protein domain"/>
    <property type="match status" value="1"/>
</dbReference>
<dbReference type="RefSeq" id="WP_208263781.1">
    <property type="nucleotide sequence ID" value="NZ_JAGEOJ010000038.1"/>
</dbReference>
<dbReference type="GO" id="GO:0046677">
    <property type="term" value="P:response to antibiotic"/>
    <property type="evidence" value="ECO:0007669"/>
    <property type="project" value="InterPro"/>
</dbReference>
<dbReference type="PANTHER" id="PTHR31299">
    <property type="entry name" value="ESTERASE, PUTATIVE (AFU_ORTHOLOGUE AFUA_1G05850)-RELATED"/>
    <property type="match status" value="1"/>
</dbReference>
<dbReference type="EMBL" id="JAGEOJ010000038">
    <property type="protein sequence ID" value="MBO2455559.1"/>
    <property type="molecule type" value="Genomic_DNA"/>
</dbReference>
<dbReference type="InterPro" id="IPR007815">
    <property type="entry name" value="Emycin_Estase"/>
</dbReference>
<dbReference type="Pfam" id="PF05139">
    <property type="entry name" value="Erythro_esteras"/>
    <property type="match status" value="1"/>
</dbReference>
<keyword evidence="3" id="KW-1185">Reference proteome</keyword>
<dbReference type="PANTHER" id="PTHR31299:SF0">
    <property type="entry name" value="ESTERASE, PUTATIVE (AFU_ORTHOLOGUE AFUA_1G05850)-RELATED"/>
    <property type="match status" value="1"/>
</dbReference>
<evidence type="ECO:0000256" key="1">
    <source>
        <dbReference type="SAM" id="SignalP"/>
    </source>
</evidence>
<reference evidence="2" key="1">
    <citation type="submission" date="2021-03" db="EMBL/GenBank/DDBJ databases">
        <authorList>
            <person name="Kanchanasin P."/>
            <person name="Saeng-In P."/>
            <person name="Phongsopitanun W."/>
            <person name="Yuki M."/>
            <person name="Kudo T."/>
            <person name="Ohkuma M."/>
            <person name="Tanasupawat S."/>
        </authorList>
    </citation>
    <scope>NUCLEOTIDE SEQUENCE</scope>
    <source>
        <strain evidence="2">GKU 128</strain>
    </source>
</reference>
<comment type="caution">
    <text evidence="2">The sequence shown here is derived from an EMBL/GenBank/DDBJ whole genome shotgun (WGS) entry which is preliminary data.</text>
</comment>
<organism evidence="2 3">
    <name type="scientific">Actinomadura barringtoniae</name>
    <dbReference type="NCBI Taxonomy" id="1427535"/>
    <lineage>
        <taxon>Bacteria</taxon>
        <taxon>Bacillati</taxon>
        <taxon>Actinomycetota</taxon>
        <taxon>Actinomycetes</taxon>
        <taxon>Streptosporangiales</taxon>
        <taxon>Thermomonosporaceae</taxon>
        <taxon>Actinomadura</taxon>
    </lineage>
</organism>
<dbReference type="Gene3D" id="3.40.1660.10">
    <property type="entry name" value="EreA-like (biosynthetic domain)"/>
    <property type="match status" value="1"/>
</dbReference>
<dbReference type="CDD" id="cd14728">
    <property type="entry name" value="Ere-like"/>
    <property type="match status" value="1"/>
</dbReference>
<dbReference type="AlphaFoldDB" id="A0A939TAL9"/>
<feature type="signal peptide" evidence="1">
    <location>
        <begin position="1"/>
        <end position="28"/>
    </location>
</feature>
<dbReference type="PIRSF" id="PIRSF036794">
    <property type="entry name" value="UCP_erythr_ester"/>
    <property type="match status" value="1"/>
</dbReference>
<dbReference type="Proteomes" id="UP000669179">
    <property type="component" value="Unassembled WGS sequence"/>
</dbReference>
<evidence type="ECO:0000313" key="3">
    <source>
        <dbReference type="Proteomes" id="UP000669179"/>
    </source>
</evidence>
<feature type="chain" id="PRO_5038003457" evidence="1">
    <location>
        <begin position="29"/>
        <end position="463"/>
    </location>
</feature>
<dbReference type="InterPro" id="IPR014622">
    <property type="entry name" value="UCP036794_erythomycin"/>
</dbReference>
<dbReference type="Gene3D" id="3.30.1870.10">
    <property type="entry name" value="EreA-like, domain 2"/>
    <property type="match status" value="1"/>
</dbReference>
<gene>
    <name evidence="2" type="ORF">J4573_51380</name>
</gene>
<proteinExistence type="predicted"/>
<evidence type="ECO:0000313" key="2">
    <source>
        <dbReference type="EMBL" id="MBO2455559.1"/>
    </source>
</evidence>
<name>A0A939TAL9_9ACTN</name>
<protein>
    <submittedName>
        <fullName evidence="2">Erythromycin esterase family protein</fullName>
    </submittedName>
</protein>
<sequence length="463" mass="51217">MKRTTKLMIGITATGLAASAICAPVALAETRTTKGDPVARGLNQAARPLQSTTPNGSLKDLKPFGKMVGNAQVVGIGEATHSTSEFYTLNNRILRYLAEEKGFTTFGRELSWSTGLRLNDYVLRGKGDPRVIMHNEFRGPYALFDNAEFLGLLKWMRAYNSTHAQAKKVQFMGDDLLYPGDVLFDKVLAYVKRDRPKLLPAFIKLYDGLRPGTPDAGVYMGKALSQPPEVRQQNAARATQALNLLQKQGPGRHKTDYVWAVQHARSLTQTFTDYTFDQSKPGEAQKAQVYRDKSMADNILWWNRVTRSKVQLSGLDPHISRKAIDPAFVPHPQGAFLRDRLGSRYVNVGTTFNQGGYNFQPEAGKSCPTDSVPAERPGTCKGTVSAASKGYNENVLDQVRYRDFFLDTRTAPPAVRNWLAGVRPTRVIGGGFWSPGEDLKVSLSASYDIVIHLHQVKAAKLLP</sequence>